<comment type="caution">
    <text evidence="1">The sequence shown here is derived from an EMBL/GenBank/DDBJ whole genome shotgun (WGS) entry which is preliminary data.</text>
</comment>
<protein>
    <submittedName>
        <fullName evidence="1">Uncharacterized protein</fullName>
    </submittedName>
</protein>
<name>A0A9K3NKH4_HELAN</name>
<gene>
    <name evidence="1" type="ORF">HanXRQr2_Chr06g0273641</name>
</gene>
<evidence type="ECO:0000313" key="2">
    <source>
        <dbReference type="Proteomes" id="UP000215914"/>
    </source>
</evidence>
<dbReference type="EMBL" id="MNCJ02000321">
    <property type="protein sequence ID" value="KAF5803631.1"/>
    <property type="molecule type" value="Genomic_DNA"/>
</dbReference>
<evidence type="ECO:0000313" key="1">
    <source>
        <dbReference type="EMBL" id="KAF5803631.1"/>
    </source>
</evidence>
<organism evidence="1 2">
    <name type="scientific">Helianthus annuus</name>
    <name type="common">Common sunflower</name>
    <dbReference type="NCBI Taxonomy" id="4232"/>
    <lineage>
        <taxon>Eukaryota</taxon>
        <taxon>Viridiplantae</taxon>
        <taxon>Streptophyta</taxon>
        <taxon>Embryophyta</taxon>
        <taxon>Tracheophyta</taxon>
        <taxon>Spermatophyta</taxon>
        <taxon>Magnoliopsida</taxon>
        <taxon>eudicotyledons</taxon>
        <taxon>Gunneridae</taxon>
        <taxon>Pentapetalae</taxon>
        <taxon>asterids</taxon>
        <taxon>campanulids</taxon>
        <taxon>Asterales</taxon>
        <taxon>Asteraceae</taxon>
        <taxon>Asteroideae</taxon>
        <taxon>Heliantheae alliance</taxon>
        <taxon>Heliantheae</taxon>
        <taxon>Helianthus</taxon>
    </lineage>
</organism>
<dbReference type="AlphaFoldDB" id="A0A9K3NKH4"/>
<proteinExistence type="predicted"/>
<dbReference type="Proteomes" id="UP000215914">
    <property type="component" value="Unassembled WGS sequence"/>
</dbReference>
<reference evidence="1" key="2">
    <citation type="submission" date="2020-06" db="EMBL/GenBank/DDBJ databases">
        <title>Helianthus annuus Genome sequencing and assembly Release 2.</title>
        <authorList>
            <person name="Gouzy J."/>
            <person name="Langlade N."/>
            <person name="Munos S."/>
        </authorList>
    </citation>
    <scope>NUCLEOTIDE SEQUENCE</scope>
    <source>
        <tissue evidence="1">Leaves</tissue>
    </source>
</reference>
<sequence length="105" mass="12691">MVFYFINEYTGIVWRTCCFSVKNKDKGFELEFGALVGCPHKSMKHEMNKLRYCRRINEREKALKNWKWDEVIEIESFGQDSYDDDDMLIKKRNPCFCFTPRWATI</sequence>
<keyword evidence="2" id="KW-1185">Reference proteome</keyword>
<reference evidence="1" key="1">
    <citation type="journal article" date="2017" name="Nature">
        <title>The sunflower genome provides insights into oil metabolism, flowering and Asterid evolution.</title>
        <authorList>
            <person name="Badouin H."/>
            <person name="Gouzy J."/>
            <person name="Grassa C.J."/>
            <person name="Murat F."/>
            <person name="Staton S.E."/>
            <person name="Cottret L."/>
            <person name="Lelandais-Briere C."/>
            <person name="Owens G.L."/>
            <person name="Carrere S."/>
            <person name="Mayjonade B."/>
            <person name="Legrand L."/>
            <person name="Gill N."/>
            <person name="Kane N.C."/>
            <person name="Bowers J.E."/>
            <person name="Hubner S."/>
            <person name="Bellec A."/>
            <person name="Berard A."/>
            <person name="Berges H."/>
            <person name="Blanchet N."/>
            <person name="Boniface M.C."/>
            <person name="Brunel D."/>
            <person name="Catrice O."/>
            <person name="Chaidir N."/>
            <person name="Claudel C."/>
            <person name="Donnadieu C."/>
            <person name="Faraut T."/>
            <person name="Fievet G."/>
            <person name="Helmstetter N."/>
            <person name="King M."/>
            <person name="Knapp S.J."/>
            <person name="Lai Z."/>
            <person name="Le Paslier M.C."/>
            <person name="Lippi Y."/>
            <person name="Lorenzon L."/>
            <person name="Mandel J.R."/>
            <person name="Marage G."/>
            <person name="Marchand G."/>
            <person name="Marquand E."/>
            <person name="Bret-Mestries E."/>
            <person name="Morien E."/>
            <person name="Nambeesan S."/>
            <person name="Nguyen T."/>
            <person name="Pegot-Espagnet P."/>
            <person name="Pouilly N."/>
            <person name="Raftis F."/>
            <person name="Sallet E."/>
            <person name="Schiex T."/>
            <person name="Thomas J."/>
            <person name="Vandecasteele C."/>
            <person name="Vares D."/>
            <person name="Vear F."/>
            <person name="Vautrin S."/>
            <person name="Crespi M."/>
            <person name="Mangin B."/>
            <person name="Burke J.M."/>
            <person name="Salse J."/>
            <person name="Munos S."/>
            <person name="Vincourt P."/>
            <person name="Rieseberg L.H."/>
            <person name="Langlade N.B."/>
        </authorList>
    </citation>
    <scope>NUCLEOTIDE SEQUENCE</scope>
    <source>
        <tissue evidence="1">Leaves</tissue>
    </source>
</reference>
<accession>A0A9K3NKH4</accession>
<dbReference type="Gramene" id="mRNA:HanXRQr2_Chr06g0273641">
    <property type="protein sequence ID" value="mRNA:HanXRQr2_Chr06g0273641"/>
    <property type="gene ID" value="HanXRQr2_Chr06g0273641"/>
</dbReference>